<dbReference type="AlphaFoldDB" id="A0A511QXD8"/>
<feature type="transmembrane region" description="Helical" evidence="1">
    <location>
        <begin position="37"/>
        <end position="57"/>
    </location>
</feature>
<evidence type="ECO:0000313" key="2">
    <source>
        <dbReference type="EMBL" id="GEM82049.1"/>
    </source>
</evidence>
<dbReference type="RefSeq" id="WP_119339657.1">
    <property type="nucleotide sequence ID" value="NZ_BJXL01000003.1"/>
</dbReference>
<feature type="transmembrane region" description="Helical" evidence="1">
    <location>
        <begin position="12"/>
        <end position="31"/>
    </location>
</feature>
<gene>
    <name evidence="2" type="ORF">MHY01S_02150</name>
</gene>
<protein>
    <submittedName>
        <fullName evidence="2">Uncharacterized protein</fullName>
    </submittedName>
</protein>
<keyword evidence="1" id="KW-0812">Transmembrane</keyword>
<evidence type="ECO:0000313" key="3">
    <source>
        <dbReference type="Proteomes" id="UP000321197"/>
    </source>
</evidence>
<reference evidence="2 3" key="1">
    <citation type="submission" date="2019-07" db="EMBL/GenBank/DDBJ databases">
        <title>Whole genome shotgun sequence of Meiothermus hypogaeus NBRC 106114.</title>
        <authorList>
            <person name="Hosoyama A."/>
            <person name="Uohara A."/>
            <person name="Ohji S."/>
            <person name="Ichikawa N."/>
        </authorList>
    </citation>
    <scope>NUCLEOTIDE SEQUENCE [LARGE SCALE GENOMIC DNA]</scope>
    <source>
        <strain evidence="2 3">NBRC 106114</strain>
    </source>
</reference>
<evidence type="ECO:0000256" key="1">
    <source>
        <dbReference type="SAM" id="Phobius"/>
    </source>
</evidence>
<keyword evidence="1" id="KW-0472">Membrane</keyword>
<organism evidence="2 3">
    <name type="scientific">Meiothermus hypogaeus NBRC 106114</name>
    <dbReference type="NCBI Taxonomy" id="1227553"/>
    <lineage>
        <taxon>Bacteria</taxon>
        <taxon>Thermotogati</taxon>
        <taxon>Deinococcota</taxon>
        <taxon>Deinococci</taxon>
        <taxon>Thermales</taxon>
        <taxon>Thermaceae</taxon>
        <taxon>Meiothermus</taxon>
    </lineage>
</organism>
<dbReference type="Proteomes" id="UP000321197">
    <property type="component" value="Unassembled WGS sequence"/>
</dbReference>
<dbReference type="EMBL" id="BJXL01000003">
    <property type="protein sequence ID" value="GEM82049.1"/>
    <property type="molecule type" value="Genomic_DNA"/>
</dbReference>
<name>A0A511QXD8_9DEIN</name>
<proteinExistence type="predicted"/>
<sequence length="63" mass="7323">MNPTLLRLIRQRYWGHLLSFFAGLVLGVAFGPWLRTVVTLVFIAGVLLALYLIWVYFDNLKKQ</sequence>
<dbReference type="OrthoDB" id="27485at2"/>
<keyword evidence="1" id="KW-1133">Transmembrane helix</keyword>
<accession>A0A511QXD8</accession>
<comment type="caution">
    <text evidence="2">The sequence shown here is derived from an EMBL/GenBank/DDBJ whole genome shotgun (WGS) entry which is preliminary data.</text>
</comment>